<feature type="chain" id="PRO_5031435010" description="CueP family metal-binding protein" evidence="1">
    <location>
        <begin position="31"/>
        <end position="195"/>
    </location>
</feature>
<evidence type="ECO:0008006" key="4">
    <source>
        <dbReference type="Google" id="ProtNLM"/>
    </source>
</evidence>
<comment type="caution">
    <text evidence="2">The sequence shown here is derived from an EMBL/GenBank/DDBJ whole genome shotgun (WGS) entry which is preliminary data.</text>
</comment>
<dbReference type="AlphaFoldDB" id="A0A7Z7CVC8"/>
<evidence type="ECO:0000313" key="3">
    <source>
        <dbReference type="Proteomes" id="UP000198702"/>
    </source>
</evidence>
<dbReference type="Proteomes" id="UP000198702">
    <property type="component" value="Unassembled WGS sequence"/>
</dbReference>
<keyword evidence="1" id="KW-0732">Signal</keyword>
<proteinExistence type="predicted"/>
<feature type="signal peptide" evidence="1">
    <location>
        <begin position="1"/>
        <end position="30"/>
    </location>
</feature>
<evidence type="ECO:0000313" key="2">
    <source>
        <dbReference type="EMBL" id="SFI19100.1"/>
    </source>
</evidence>
<organism evidence="2 3">
    <name type="scientific">Microbacterium saccharophilum</name>
    <dbReference type="NCBI Taxonomy" id="1213358"/>
    <lineage>
        <taxon>Bacteria</taxon>
        <taxon>Bacillati</taxon>
        <taxon>Actinomycetota</taxon>
        <taxon>Actinomycetes</taxon>
        <taxon>Micrococcales</taxon>
        <taxon>Microbacteriaceae</taxon>
        <taxon>Microbacterium</taxon>
    </lineage>
</organism>
<accession>A0A7Z7CVC8</accession>
<gene>
    <name evidence="2" type="ORF">SAMN04487751_0242</name>
</gene>
<dbReference type="Gene3D" id="2.60.40.3700">
    <property type="match status" value="1"/>
</dbReference>
<dbReference type="InterPro" id="IPR047808">
    <property type="entry name" value="CueP-like"/>
</dbReference>
<dbReference type="EMBL" id="FOQZ01000001">
    <property type="protein sequence ID" value="SFI19100.1"/>
    <property type="molecule type" value="Genomic_DNA"/>
</dbReference>
<protein>
    <recommendedName>
        <fullName evidence="4">CueP family metal-binding protein</fullName>
    </recommendedName>
</protein>
<dbReference type="Pfam" id="PF21172">
    <property type="entry name" value="CueP"/>
    <property type="match status" value="1"/>
</dbReference>
<sequence>MSGSMAPSARARVSVVLALVTALTGLTACAASAPAASAPARITASDIAAMAPVEVVDTLEALPVDERPSDVTVSVRPDRLVITADGAETERPLPEDLFYLSLAPYVDQTHDCFFHSLTTCLGELGGAALDVTVTDSSGVTLVDETVTAADNGFVGLWLPRGIDATLEVAYDGARATTPISTGAEDPTCLTGLHLS</sequence>
<evidence type="ECO:0000256" key="1">
    <source>
        <dbReference type="SAM" id="SignalP"/>
    </source>
</evidence>
<dbReference type="NCBIfam" id="NF038094">
    <property type="entry name" value="CueP_fam"/>
    <property type="match status" value="1"/>
</dbReference>
<name>A0A7Z7CVC8_9MICO</name>
<reference evidence="2 3" key="1">
    <citation type="submission" date="2016-10" db="EMBL/GenBank/DDBJ databases">
        <authorList>
            <person name="Varghese N."/>
            <person name="Submissions S."/>
        </authorList>
    </citation>
    <scope>NUCLEOTIDE SEQUENCE [LARGE SCALE GENOMIC DNA]</scope>
    <source>
        <strain evidence="2 3">UNC380MFSha3.1</strain>
    </source>
</reference>